<name>A0AAD5W5M8_9AGAR</name>
<protein>
    <recommendedName>
        <fullName evidence="3">NACHT domain-containing protein</fullName>
    </recommendedName>
</protein>
<dbReference type="InterPro" id="IPR056884">
    <property type="entry name" value="NPHP3-like_N"/>
</dbReference>
<dbReference type="AlphaFoldDB" id="A0AAD5W5M8"/>
<evidence type="ECO:0000256" key="2">
    <source>
        <dbReference type="SAM" id="MobiDB-lite"/>
    </source>
</evidence>
<dbReference type="Pfam" id="PF24883">
    <property type="entry name" value="NPHP3_N"/>
    <property type="match status" value="1"/>
</dbReference>
<dbReference type="EMBL" id="JANIEX010000050">
    <property type="protein sequence ID" value="KAJ3575017.1"/>
    <property type="molecule type" value="Genomic_DNA"/>
</dbReference>
<feature type="domain" description="NACHT" evidence="3">
    <location>
        <begin position="188"/>
        <end position="305"/>
    </location>
</feature>
<feature type="compositionally biased region" description="Polar residues" evidence="2">
    <location>
        <begin position="1"/>
        <end position="12"/>
    </location>
</feature>
<dbReference type="Gene3D" id="3.40.50.300">
    <property type="entry name" value="P-loop containing nucleotide triphosphate hydrolases"/>
    <property type="match status" value="1"/>
</dbReference>
<reference evidence="4" key="1">
    <citation type="submission" date="2022-07" db="EMBL/GenBank/DDBJ databases">
        <title>Genome Sequence of Leucocoprinus birnbaumii.</title>
        <authorList>
            <person name="Buettner E."/>
        </authorList>
    </citation>
    <scope>NUCLEOTIDE SEQUENCE</scope>
    <source>
        <strain evidence="4">VT141</strain>
    </source>
</reference>
<comment type="caution">
    <text evidence="4">The sequence shown here is derived from an EMBL/GenBank/DDBJ whole genome shotgun (WGS) entry which is preliminary data.</text>
</comment>
<accession>A0AAD5W5M8</accession>
<evidence type="ECO:0000313" key="4">
    <source>
        <dbReference type="EMBL" id="KAJ3575017.1"/>
    </source>
</evidence>
<dbReference type="InterPro" id="IPR027417">
    <property type="entry name" value="P-loop_NTPase"/>
</dbReference>
<gene>
    <name evidence="4" type="ORF">NP233_g1386</name>
</gene>
<dbReference type="PROSITE" id="PS50837">
    <property type="entry name" value="NACHT"/>
    <property type="match status" value="1"/>
</dbReference>
<dbReference type="Proteomes" id="UP001213000">
    <property type="component" value="Unassembled WGS sequence"/>
</dbReference>
<dbReference type="PANTHER" id="PTHR10039:SF17">
    <property type="entry name" value="FUNGAL STAND N-TERMINAL GOODBYE DOMAIN-CONTAINING PROTEIN-RELATED"/>
    <property type="match status" value="1"/>
</dbReference>
<evidence type="ECO:0000259" key="3">
    <source>
        <dbReference type="PROSITE" id="PS50837"/>
    </source>
</evidence>
<sequence>MSSNPPNDETSAGGTGAVPQHLYPSQYPSMAFVPSSPDTHSQNPSQGNHNSFPVPFNTVPMSYPPSMYPGQAVMPLVPMAPSGYDPRELLITSSERDCTELYQPGNPSSGSGAFTGAHNFTIGNATMVEQYISSGAPVFQYLQKKWSPGALADSSARPNPARCHPDTRKTVRSSICEWGLTSSTRRWRMFWVLGSAAVGKSALAQTIADRFKEEGCLGATFFFSRPNHRDDANTVIPTLAHQLAARNSHYRSIITELLVNDPAILDMNLSTQFKRLIIEPFHVIMTTHPESVTQPLLIILDGLDECRDRVDQRTLIELVGTHVRTVDNFPLIWMICSRPESHLRIMILNPHWNISCHREMLKVDEQEAQQDALRILERGFFDIQRTFEYQLDEDWPPEHYVGNIAAAASGHLGFVSFIIRFVADERANDPKGRLEKCIRFLDGFGAPGAISPLHALDLLYHQIFSEIPKEYLHHTMNILALFILYPDDKLSALQLANLMGLDQASFYRSLDSLYAVLDIPPPKEANARMLVMYHASLSDFLKDPRRSTRFCLNDDELHYQVGLRSLQILKHKSGGFDRTFKWIRSLEEEASILETLQNFAKKHVWKACCQTPARYFPNFVKELDGLNLDGISSSDDYNEFLRWKYYYNLN</sequence>
<dbReference type="SUPFAM" id="SSF52540">
    <property type="entry name" value="P-loop containing nucleoside triphosphate hydrolases"/>
    <property type="match status" value="1"/>
</dbReference>
<organism evidence="4 5">
    <name type="scientific">Leucocoprinus birnbaumii</name>
    <dbReference type="NCBI Taxonomy" id="56174"/>
    <lineage>
        <taxon>Eukaryota</taxon>
        <taxon>Fungi</taxon>
        <taxon>Dikarya</taxon>
        <taxon>Basidiomycota</taxon>
        <taxon>Agaricomycotina</taxon>
        <taxon>Agaricomycetes</taxon>
        <taxon>Agaricomycetidae</taxon>
        <taxon>Agaricales</taxon>
        <taxon>Agaricineae</taxon>
        <taxon>Agaricaceae</taxon>
        <taxon>Leucocoprinus</taxon>
    </lineage>
</organism>
<dbReference type="InterPro" id="IPR007111">
    <property type="entry name" value="NACHT_NTPase"/>
</dbReference>
<evidence type="ECO:0000313" key="5">
    <source>
        <dbReference type="Proteomes" id="UP001213000"/>
    </source>
</evidence>
<dbReference type="PANTHER" id="PTHR10039">
    <property type="entry name" value="AMELOGENIN"/>
    <property type="match status" value="1"/>
</dbReference>
<feature type="compositionally biased region" description="Polar residues" evidence="2">
    <location>
        <begin position="36"/>
        <end position="51"/>
    </location>
</feature>
<keyword evidence="1" id="KW-0677">Repeat</keyword>
<proteinExistence type="predicted"/>
<evidence type="ECO:0000256" key="1">
    <source>
        <dbReference type="ARBA" id="ARBA00022737"/>
    </source>
</evidence>
<keyword evidence="5" id="KW-1185">Reference proteome</keyword>
<feature type="region of interest" description="Disordered" evidence="2">
    <location>
        <begin position="1"/>
        <end position="53"/>
    </location>
</feature>